<evidence type="ECO:0000313" key="2">
    <source>
        <dbReference type="Proteomes" id="UP001055879"/>
    </source>
</evidence>
<comment type="caution">
    <text evidence="1">The sequence shown here is derived from an EMBL/GenBank/DDBJ whole genome shotgun (WGS) entry which is preliminary data.</text>
</comment>
<dbReference type="Proteomes" id="UP001055879">
    <property type="component" value="Linkage Group LG04"/>
</dbReference>
<evidence type="ECO:0000313" key="1">
    <source>
        <dbReference type="EMBL" id="KAI3733714.1"/>
    </source>
</evidence>
<name>A0ACB9CHG3_ARCLA</name>
<gene>
    <name evidence="1" type="ORF">L6452_13167</name>
</gene>
<reference evidence="1 2" key="2">
    <citation type="journal article" date="2022" name="Mol. Ecol. Resour.">
        <title>The genomes of chicory, endive, great burdock and yacon provide insights into Asteraceae paleo-polyploidization history and plant inulin production.</title>
        <authorList>
            <person name="Fan W."/>
            <person name="Wang S."/>
            <person name="Wang H."/>
            <person name="Wang A."/>
            <person name="Jiang F."/>
            <person name="Liu H."/>
            <person name="Zhao H."/>
            <person name="Xu D."/>
            <person name="Zhang Y."/>
        </authorList>
    </citation>
    <scope>NUCLEOTIDE SEQUENCE [LARGE SCALE GENOMIC DNA]</scope>
    <source>
        <strain evidence="2">cv. Niubang</strain>
    </source>
</reference>
<proteinExistence type="predicted"/>
<dbReference type="EMBL" id="CM042050">
    <property type="protein sequence ID" value="KAI3733714.1"/>
    <property type="molecule type" value="Genomic_DNA"/>
</dbReference>
<protein>
    <submittedName>
        <fullName evidence="1">Uncharacterized protein</fullName>
    </submittedName>
</protein>
<keyword evidence="2" id="KW-1185">Reference proteome</keyword>
<sequence>MPKPTSSYIYIYPTVITIHTRLIRLQSLHDLSATEFRLYSTCDDLDLKVFIMAPIIDGFDFKGFCYGMD</sequence>
<accession>A0ACB9CHG3</accession>
<organism evidence="1 2">
    <name type="scientific">Arctium lappa</name>
    <name type="common">Greater burdock</name>
    <name type="synonym">Lappa major</name>
    <dbReference type="NCBI Taxonomy" id="4217"/>
    <lineage>
        <taxon>Eukaryota</taxon>
        <taxon>Viridiplantae</taxon>
        <taxon>Streptophyta</taxon>
        <taxon>Embryophyta</taxon>
        <taxon>Tracheophyta</taxon>
        <taxon>Spermatophyta</taxon>
        <taxon>Magnoliopsida</taxon>
        <taxon>eudicotyledons</taxon>
        <taxon>Gunneridae</taxon>
        <taxon>Pentapetalae</taxon>
        <taxon>asterids</taxon>
        <taxon>campanulids</taxon>
        <taxon>Asterales</taxon>
        <taxon>Asteraceae</taxon>
        <taxon>Carduoideae</taxon>
        <taxon>Cardueae</taxon>
        <taxon>Arctiinae</taxon>
        <taxon>Arctium</taxon>
    </lineage>
</organism>
<reference evidence="2" key="1">
    <citation type="journal article" date="2022" name="Mol. Ecol. Resour.">
        <title>The genomes of chicory, endive, great burdock and yacon provide insights into Asteraceae palaeo-polyploidization history and plant inulin production.</title>
        <authorList>
            <person name="Fan W."/>
            <person name="Wang S."/>
            <person name="Wang H."/>
            <person name="Wang A."/>
            <person name="Jiang F."/>
            <person name="Liu H."/>
            <person name="Zhao H."/>
            <person name="Xu D."/>
            <person name="Zhang Y."/>
        </authorList>
    </citation>
    <scope>NUCLEOTIDE SEQUENCE [LARGE SCALE GENOMIC DNA]</scope>
    <source>
        <strain evidence="2">cv. Niubang</strain>
    </source>
</reference>